<evidence type="ECO:0000313" key="3">
    <source>
        <dbReference type="EMBL" id="GGB26454.1"/>
    </source>
</evidence>
<accession>A0A916T3H0</accession>
<reference evidence="3" key="2">
    <citation type="submission" date="2020-09" db="EMBL/GenBank/DDBJ databases">
        <authorList>
            <person name="Sun Q."/>
            <person name="Zhou Y."/>
        </authorList>
    </citation>
    <scope>NUCLEOTIDE SEQUENCE</scope>
    <source>
        <strain evidence="3">CGMCC 1.15330</strain>
    </source>
</reference>
<dbReference type="AlphaFoldDB" id="A0A916T3H0"/>
<keyword evidence="1" id="KW-1133">Transmembrane helix</keyword>
<dbReference type="PANTHER" id="PTHR14969:SF13">
    <property type="entry name" value="AT30094P"/>
    <property type="match status" value="1"/>
</dbReference>
<keyword evidence="1" id="KW-0472">Membrane</keyword>
<protein>
    <submittedName>
        <fullName evidence="3">Phosphatase PAP2 family protein</fullName>
    </submittedName>
</protein>
<dbReference type="SMART" id="SM00014">
    <property type="entry name" value="acidPPc"/>
    <property type="match status" value="1"/>
</dbReference>
<dbReference type="PANTHER" id="PTHR14969">
    <property type="entry name" value="SPHINGOSINE-1-PHOSPHATE PHOSPHOHYDROLASE"/>
    <property type="match status" value="1"/>
</dbReference>
<feature type="transmembrane region" description="Helical" evidence="1">
    <location>
        <begin position="131"/>
        <end position="153"/>
    </location>
</feature>
<evidence type="ECO:0000259" key="2">
    <source>
        <dbReference type="SMART" id="SM00014"/>
    </source>
</evidence>
<dbReference type="InterPro" id="IPR036938">
    <property type="entry name" value="PAP2/HPO_sf"/>
</dbReference>
<dbReference type="Proteomes" id="UP000623067">
    <property type="component" value="Unassembled WGS sequence"/>
</dbReference>
<feature type="transmembrane region" description="Helical" evidence="1">
    <location>
        <begin position="61"/>
        <end position="83"/>
    </location>
</feature>
<reference evidence="3" key="1">
    <citation type="journal article" date="2014" name="Int. J. Syst. Evol. Microbiol.">
        <title>Complete genome sequence of Corynebacterium casei LMG S-19264T (=DSM 44701T), isolated from a smear-ripened cheese.</title>
        <authorList>
            <consortium name="US DOE Joint Genome Institute (JGI-PGF)"/>
            <person name="Walter F."/>
            <person name="Albersmeier A."/>
            <person name="Kalinowski J."/>
            <person name="Ruckert C."/>
        </authorList>
    </citation>
    <scope>NUCLEOTIDE SEQUENCE</scope>
    <source>
        <strain evidence="3">CGMCC 1.15330</strain>
    </source>
</reference>
<name>A0A916T3H0_9SPHN</name>
<dbReference type="SUPFAM" id="SSF48317">
    <property type="entry name" value="Acid phosphatase/Vanadium-dependent haloperoxidase"/>
    <property type="match status" value="1"/>
</dbReference>
<dbReference type="InterPro" id="IPR000326">
    <property type="entry name" value="PAP2/HPO"/>
</dbReference>
<feature type="transmembrane region" description="Helical" evidence="1">
    <location>
        <begin position="192"/>
        <end position="212"/>
    </location>
</feature>
<sequence length="222" mass="23551">MPIRTHTRQMPRELAGLATLALAALVVLALGLLVDRVPFGFDSAIIAGLRAWGGPAWLRGAAIDVTALGGGTVLTLVVLLVAGFLLTQRLWLTALLLVLASWTGGRVVALVKDQVARARPELVDHLVPVSSASFPSGHAASSAIVYLTLAALAAQVVRGRAIRRYLFAAAVLLTGMIGTSRVYLGVHWPSDVLAGWCFGTLWALGWWWIAAFTRRAIGGERG</sequence>
<dbReference type="EMBL" id="BMIH01000002">
    <property type="protein sequence ID" value="GGB26454.1"/>
    <property type="molecule type" value="Genomic_DNA"/>
</dbReference>
<comment type="caution">
    <text evidence="3">The sequence shown here is derived from an EMBL/GenBank/DDBJ whole genome shotgun (WGS) entry which is preliminary data.</text>
</comment>
<evidence type="ECO:0000313" key="4">
    <source>
        <dbReference type="Proteomes" id="UP000623067"/>
    </source>
</evidence>
<feature type="transmembrane region" description="Helical" evidence="1">
    <location>
        <begin position="90"/>
        <end position="111"/>
    </location>
</feature>
<keyword evidence="1" id="KW-0812">Transmembrane</keyword>
<gene>
    <name evidence="3" type="ORF">GCM10011380_14970</name>
</gene>
<evidence type="ECO:0000256" key="1">
    <source>
        <dbReference type="SAM" id="Phobius"/>
    </source>
</evidence>
<feature type="domain" description="Phosphatidic acid phosphatase type 2/haloperoxidase" evidence="2">
    <location>
        <begin position="93"/>
        <end position="207"/>
    </location>
</feature>
<proteinExistence type="predicted"/>
<dbReference type="Gene3D" id="1.20.144.10">
    <property type="entry name" value="Phosphatidic acid phosphatase type 2/haloperoxidase"/>
    <property type="match status" value="1"/>
</dbReference>
<dbReference type="Pfam" id="PF01569">
    <property type="entry name" value="PAP2"/>
    <property type="match status" value="1"/>
</dbReference>
<keyword evidence="4" id="KW-1185">Reference proteome</keyword>
<organism evidence="3 4">
    <name type="scientific">Sphingomonas metalli</name>
    <dbReference type="NCBI Taxonomy" id="1779358"/>
    <lineage>
        <taxon>Bacteria</taxon>
        <taxon>Pseudomonadati</taxon>
        <taxon>Pseudomonadota</taxon>
        <taxon>Alphaproteobacteria</taxon>
        <taxon>Sphingomonadales</taxon>
        <taxon>Sphingomonadaceae</taxon>
        <taxon>Sphingomonas</taxon>
    </lineage>
</organism>
<dbReference type="CDD" id="cd03392">
    <property type="entry name" value="PAP2_like_2"/>
    <property type="match status" value="1"/>
</dbReference>
<feature type="transmembrane region" description="Helical" evidence="1">
    <location>
        <begin position="165"/>
        <end position="186"/>
    </location>
</feature>